<gene>
    <name evidence="2" type="ORF">PV08_04618</name>
</gene>
<evidence type="ECO:0000313" key="3">
    <source>
        <dbReference type="Proteomes" id="UP000053328"/>
    </source>
</evidence>
<sequence length="108" mass="11926">MGYQFQVLYPNDEGSSFNLDYYVNKHMPMVMERWGKFGLKGYTVTEYKPGADGAKPKYSAAGFLFWDTAEDLQAALASQEDLTAIFADVPNYANVEPVVLSGPVVGSK</sequence>
<accession>A0A0D2C161</accession>
<dbReference type="AlphaFoldDB" id="A0A0D2C161"/>
<dbReference type="STRING" id="91928.A0A0D2C161"/>
<protein>
    <recommendedName>
        <fullName evidence="4">EthD domain-containing protein</fullName>
    </recommendedName>
</protein>
<dbReference type="RefSeq" id="XP_016237640.1">
    <property type="nucleotide sequence ID" value="XM_016378963.1"/>
</dbReference>
<proteinExistence type="inferred from homology"/>
<reference evidence="2 3" key="1">
    <citation type="submission" date="2015-01" db="EMBL/GenBank/DDBJ databases">
        <title>The Genome Sequence of Exophiala spinifera CBS89968.</title>
        <authorList>
            <consortium name="The Broad Institute Genomics Platform"/>
            <person name="Cuomo C."/>
            <person name="de Hoog S."/>
            <person name="Gorbushina A."/>
            <person name="Stielow B."/>
            <person name="Teixiera M."/>
            <person name="Abouelleil A."/>
            <person name="Chapman S.B."/>
            <person name="Priest M."/>
            <person name="Young S.K."/>
            <person name="Wortman J."/>
            <person name="Nusbaum C."/>
            <person name="Birren B."/>
        </authorList>
    </citation>
    <scope>NUCLEOTIDE SEQUENCE [LARGE SCALE GENOMIC DNA]</scope>
    <source>
        <strain evidence="2 3">CBS 89968</strain>
    </source>
</reference>
<evidence type="ECO:0008006" key="4">
    <source>
        <dbReference type="Google" id="ProtNLM"/>
    </source>
</evidence>
<dbReference type="GO" id="GO:0016491">
    <property type="term" value="F:oxidoreductase activity"/>
    <property type="evidence" value="ECO:0007669"/>
    <property type="project" value="InterPro"/>
</dbReference>
<dbReference type="Proteomes" id="UP000053328">
    <property type="component" value="Unassembled WGS sequence"/>
</dbReference>
<dbReference type="OrthoDB" id="4892971at2759"/>
<dbReference type="InterPro" id="IPR009799">
    <property type="entry name" value="EthD_dom"/>
</dbReference>
<dbReference type="SUPFAM" id="SSF54909">
    <property type="entry name" value="Dimeric alpha+beta barrel"/>
    <property type="match status" value="1"/>
</dbReference>
<dbReference type="HOGENOM" id="CLU_115019_1_0_1"/>
<comment type="similarity">
    <text evidence="1">Belongs to the tpcK family.</text>
</comment>
<dbReference type="EMBL" id="KN847494">
    <property type="protein sequence ID" value="KIW17424.1"/>
    <property type="molecule type" value="Genomic_DNA"/>
</dbReference>
<dbReference type="Gene3D" id="3.30.70.100">
    <property type="match status" value="1"/>
</dbReference>
<dbReference type="PANTHER" id="PTHR40260:SF2">
    <property type="entry name" value="BLR8190 PROTEIN"/>
    <property type="match status" value="1"/>
</dbReference>
<dbReference type="GeneID" id="27331701"/>
<dbReference type="NCBIfam" id="TIGR02118">
    <property type="entry name" value="EthD family reductase"/>
    <property type="match status" value="1"/>
</dbReference>
<keyword evidence="3" id="KW-1185">Reference proteome</keyword>
<organism evidence="2 3">
    <name type="scientific">Exophiala spinifera</name>
    <dbReference type="NCBI Taxonomy" id="91928"/>
    <lineage>
        <taxon>Eukaryota</taxon>
        <taxon>Fungi</taxon>
        <taxon>Dikarya</taxon>
        <taxon>Ascomycota</taxon>
        <taxon>Pezizomycotina</taxon>
        <taxon>Eurotiomycetes</taxon>
        <taxon>Chaetothyriomycetidae</taxon>
        <taxon>Chaetothyriales</taxon>
        <taxon>Herpotrichiellaceae</taxon>
        <taxon>Exophiala</taxon>
    </lineage>
</organism>
<evidence type="ECO:0000256" key="1">
    <source>
        <dbReference type="ARBA" id="ARBA00005986"/>
    </source>
</evidence>
<evidence type="ECO:0000313" key="2">
    <source>
        <dbReference type="EMBL" id="KIW17424.1"/>
    </source>
</evidence>
<name>A0A0D2C161_9EURO</name>
<dbReference type="InterPro" id="IPR011008">
    <property type="entry name" value="Dimeric_a/b-barrel"/>
</dbReference>
<dbReference type="PANTHER" id="PTHR40260">
    <property type="entry name" value="BLR8190 PROTEIN"/>
    <property type="match status" value="1"/>
</dbReference>
<dbReference type="VEuPathDB" id="FungiDB:PV08_04618"/>